<dbReference type="SUPFAM" id="SSF48452">
    <property type="entry name" value="TPR-like"/>
    <property type="match status" value="1"/>
</dbReference>
<protein>
    <submittedName>
        <fullName evidence="8">RagB/SusD family nutrient uptake outer membrane protein</fullName>
    </submittedName>
</protein>
<evidence type="ECO:0000256" key="2">
    <source>
        <dbReference type="ARBA" id="ARBA00006275"/>
    </source>
</evidence>
<comment type="similarity">
    <text evidence="2">Belongs to the SusD family.</text>
</comment>
<dbReference type="InterPro" id="IPR012944">
    <property type="entry name" value="SusD_RagB_dom"/>
</dbReference>
<evidence type="ECO:0000259" key="6">
    <source>
        <dbReference type="Pfam" id="PF07980"/>
    </source>
</evidence>
<dbReference type="EMBL" id="JAEHFY010000016">
    <property type="protein sequence ID" value="MBK0383704.1"/>
    <property type="molecule type" value="Genomic_DNA"/>
</dbReference>
<feature type="domain" description="RagB/SusD" evidence="6">
    <location>
        <begin position="313"/>
        <end position="623"/>
    </location>
</feature>
<keyword evidence="9" id="KW-1185">Reference proteome</keyword>
<dbReference type="Proteomes" id="UP000660024">
    <property type="component" value="Unassembled WGS sequence"/>
</dbReference>
<comment type="subcellular location">
    <subcellularLocation>
        <location evidence="1">Cell outer membrane</location>
    </subcellularLocation>
</comment>
<gene>
    <name evidence="8" type="ORF">I5M32_12115</name>
</gene>
<proteinExistence type="inferred from homology"/>
<dbReference type="InterPro" id="IPR033985">
    <property type="entry name" value="SusD-like_N"/>
</dbReference>
<evidence type="ECO:0000259" key="7">
    <source>
        <dbReference type="Pfam" id="PF14322"/>
    </source>
</evidence>
<keyword evidence="4" id="KW-0472">Membrane</keyword>
<dbReference type="InterPro" id="IPR011990">
    <property type="entry name" value="TPR-like_helical_dom_sf"/>
</dbReference>
<accession>A0ABS1BLC9</accession>
<evidence type="ECO:0000256" key="1">
    <source>
        <dbReference type="ARBA" id="ARBA00004442"/>
    </source>
</evidence>
<dbReference type="Gene3D" id="1.25.40.390">
    <property type="match status" value="1"/>
</dbReference>
<evidence type="ECO:0000256" key="5">
    <source>
        <dbReference type="ARBA" id="ARBA00023237"/>
    </source>
</evidence>
<keyword evidence="5" id="KW-0998">Cell outer membrane</keyword>
<comment type="caution">
    <text evidence="8">The sequence shown here is derived from an EMBL/GenBank/DDBJ whole genome shotgun (WGS) entry which is preliminary data.</text>
</comment>
<keyword evidence="3" id="KW-0732">Signal</keyword>
<evidence type="ECO:0000313" key="8">
    <source>
        <dbReference type="EMBL" id="MBK0383704.1"/>
    </source>
</evidence>
<sequence length="624" mass="70953">MKMYKNIIKNLLGTSLIVLLLTQTGCEKAFEKALDRADDSRETLTGILGDANKVRGLLNSCYAGVPQDRSDIYFWTTFESLDDNAFEAQNQSMENWRNGLLSPSFAALAVTRESSNKLLFFTDGGGYWARYWAAIRACNVLIGNIDNITVPLSVMPQEERDQMRDEALILRAYFHIQLIGMYGPIPFMDTAQPVEFKGWGNLTRPTYDEIATRIADELQTVIDRKIVPFRRDPLNSNDKLRVPLSFAYGLKSRVLLYNASPLNNPNGDPAKYERAAAAAKQFLDLNAYSLEPFENTKKNLYNSNINENVEATEVIWRSRSSLGNLSFVHGMNLSATTPKRSNFSNYKAGETPTQEMVDSYELKDGSLIIKNYDATHANPTFTPEALAAGYDDVNKPYVNRDDRFYRDILFNGNDFGESYQLGPIKVFTYLGAPGTGTNGPATSGDDKRTFTGYYYGKDRDPLFYGSGTNNDGSARVSQHSVMMRYAEIYLNYAEALCGANRLDEACTQLDMTRLRAHQPSIRLVPGFTLNKEWLMNRIHNERRVELVLEDSRFFDVRRWDIISNKNTNTISGMLPEQVSPGVFKYTRYQMPWTWKCHTEKYKILPIPLSDQKLMPKILQPVAWR</sequence>
<evidence type="ECO:0000256" key="4">
    <source>
        <dbReference type="ARBA" id="ARBA00023136"/>
    </source>
</evidence>
<dbReference type="Pfam" id="PF07980">
    <property type="entry name" value="SusD_RagB"/>
    <property type="match status" value="1"/>
</dbReference>
<evidence type="ECO:0000256" key="3">
    <source>
        <dbReference type="ARBA" id="ARBA00022729"/>
    </source>
</evidence>
<organism evidence="8 9">
    <name type="scientific">Pedobacter segetis</name>
    <dbReference type="NCBI Taxonomy" id="2793069"/>
    <lineage>
        <taxon>Bacteria</taxon>
        <taxon>Pseudomonadati</taxon>
        <taxon>Bacteroidota</taxon>
        <taxon>Sphingobacteriia</taxon>
        <taxon>Sphingobacteriales</taxon>
        <taxon>Sphingobacteriaceae</taxon>
        <taxon>Pedobacter</taxon>
    </lineage>
</organism>
<evidence type="ECO:0000313" key="9">
    <source>
        <dbReference type="Proteomes" id="UP000660024"/>
    </source>
</evidence>
<name>A0ABS1BLC9_9SPHI</name>
<reference evidence="8 9" key="1">
    <citation type="submission" date="2020-12" db="EMBL/GenBank/DDBJ databases">
        <title>Bacterial novel species Pedobacter sp. SD-b isolated from soil.</title>
        <authorList>
            <person name="Jung H.-Y."/>
        </authorList>
    </citation>
    <scope>NUCLEOTIDE SEQUENCE [LARGE SCALE GENOMIC DNA]</scope>
    <source>
        <strain evidence="8 9">SD-b</strain>
    </source>
</reference>
<feature type="domain" description="SusD-like N-terminal" evidence="7">
    <location>
        <begin position="126"/>
        <end position="222"/>
    </location>
</feature>
<dbReference type="Pfam" id="PF14322">
    <property type="entry name" value="SusD-like_3"/>
    <property type="match status" value="1"/>
</dbReference>